<dbReference type="Proteomes" id="UP000182412">
    <property type="component" value="Unassembled WGS sequence"/>
</dbReference>
<proteinExistence type="predicted"/>
<dbReference type="InterPro" id="IPR036078">
    <property type="entry name" value="Spo11/TopoVI_A_sf"/>
</dbReference>
<feature type="domain" description="Conserved hypothetical protein CHP02679 N terminus" evidence="2">
    <location>
        <begin position="37"/>
        <end position="238"/>
    </location>
</feature>
<evidence type="ECO:0000313" key="3">
    <source>
        <dbReference type="EMBL" id="SDP37901.1"/>
    </source>
</evidence>
<dbReference type="NCBIfam" id="TIGR02679">
    <property type="entry name" value="TIGR02679 family protein"/>
    <property type="match status" value="1"/>
</dbReference>
<dbReference type="Pfam" id="PF11796">
    <property type="entry name" value="DUF3323"/>
    <property type="match status" value="1"/>
</dbReference>
<evidence type="ECO:0000259" key="2">
    <source>
        <dbReference type="Pfam" id="PF11796"/>
    </source>
</evidence>
<dbReference type="AlphaFoldDB" id="A0A1H0S7X8"/>
<accession>A0A1H0S7X8</accession>
<name>A0A1H0S7X8_SELRU</name>
<dbReference type="CDD" id="cd00188">
    <property type="entry name" value="TOPRIM"/>
    <property type="match status" value="1"/>
</dbReference>
<gene>
    <name evidence="3" type="ORF">SAMN05216366_1165</name>
</gene>
<dbReference type="SUPFAM" id="SSF56726">
    <property type="entry name" value="DNA topoisomerase IV, alpha subunit"/>
    <property type="match status" value="1"/>
</dbReference>
<sequence length="420" mass="47542">MKDKLLAEAAAYFREHAILLKLAGEFCRKYRSLGHFGGRVLLSVLTVEEQRDLSAFLRRKPGKADFVSYKDFSAAWEKTRFGSIALPDFLLSLMPGNFMTKREERQQEQVKRRAIMDRLRAEYPAEPVRHWLRALAQGDLRLFAKDLYQQEDVLATVACALASLPEKYERLPLFANRVAKNPHALDFDRTEGRLFLQALAFLQGGHVPAAADERTELLYKYRLIRDDILNFATVYGLKAYAENGREIAYWRTAAEVCAPLNVPLREIAAARQILPVSEKADAVYIVENSGVFSTLLDGLQARQKTVPLVALHGQLKAASWALLDRLAAGGFRLLYAGDFDPEGLSIASHILNRYEGAALWHMSVNEYAQANLPLPENRLKKLPTSNHPQLTPLVAAMRHEQKVLYQESLLQKLQADLWNK</sequence>
<feature type="domain" description="DUF2399" evidence="1">
    <location>
        <begin position="261"/>
        <end position="417"/>
    </location>
</feature>
<protein>
    <submittedName>
        <fullName evidence="3">TIGR02679 family protein</fullName>
    </submittedName>
</protein>
<dbReference type="Gene3D" id="3.40.1360.10">
    <property type="match status" value="1"/>
</dbReference>
<dbReference type="EMBL" id="FNJQ01000016">
    <property type="protein sequence ID" value="SDP37901.1"/>
    <property type="molecule type" value="Genomic_DNA"/>
</dbReference>
<evidence type="ECO:0000259" key="1">
    <source>
        <dbReference type="Pfam" id="PF09664"/>
    </source>
</evidence>
<dbReference type="GO" id="GO:0005694">
    <property type="term" value="C:chromosome"/>
    <property type="evidence" value="ECO:0007669"/>
    <property type="project" value="InterPro"/>
</dbReference>
<dbReference type="RefSeq" id="WP_074572325.1">
    <property type="nucleotide sequence ID" value="NZ_FNJQ01000016.1"/>
</dbReference>
<dbReference type="GO" id="GO:0003677">
    <property type="term" value="F:DNA binding"/>
    <property type="evidence" value="ECO:0007669"/>
    <property type="project" value="InterPro"/>
</dbReference>
<reference evidence="3 4" key="1">
    <citation type="submission" date="2016-10" db="EMBL/GenBank/DDBJ databases">
        <authorList>
            <person name="de Groot N.N."/>
        </authorList>
    </citation>
    <scope>NUCLEOTIDE SEQUENCE [LARGE SCALE GENOMIC DNA]</scope>
    <source>
        <strain evidence="3 4">S137</strain>
    </source>
</reference>
<dbReference type="InterPro" id="IPR024466">
    <property type="entry name" value="CHP02679_N"/>
</dbReference>
<dbReference type="InterPro" id="IPR013495">
    <property type="entry name" value="CHP02679"/>
</dbReference>
<evidence type="ECO:0000313" key="4">
    <source>
        <dbReference type="Proteomes" id="UP000182412"/>
    </source>
</evidence>
<organism evidence="3 4">
    <name type="scientific">Selenomonas ruminantium</name>
    <dbReference type="NCBI Taxonomy" id="971"/>
    <lineage>
        <taxon>Bacteria</taxon>
        <taxon>Bacillati</taxon>
        <taxon>Bacillota</taxon>
        <taxon>Negativicutes</taxon>
        <taxon>Selenomonadales</taxon>
        <taxon>Selenomonadaceae</taxon>
        <taxon>Selenomonas</taxon>
    </lineage>
</organism>
<dbReference type="InterPro" id="IPR024465">
    <property type="entry name" value="DUF2399"/>
</dbReference>
<dbReference type="Pfam" id="PF09664">
    <property type="entry name" value="DUF2399"/>
    <property type="match status" value="1"/>
</dbReference>
<dbReference type="OrthoDB" id="1661308at2"/>